<gene>
    <name evidence="1" type="ORF">HGT73_13440</name>
</gene>
<evidence type="ECO:0000313" key="1">
    <source>
        <dbReference type="EMBL" id="MBT0728352.1"/>
    </source>
</evidence>
<dbReference type="EMBL" id="JABBFO010000016">
    <property type="protein sequence ID" value="MBT0728352.1"/>
    <property type="molecule type" value="Genomic_DNA"/>
</dbReference>
<accession>A0ABS5T895</accession>
<name>A0ABS5T895_9GAMM</name>
<dbReference type="Pfam" id="PF10713">
    <property type="entry name" value="DUF2509"/>
    <property type="match status" value="1"/>
</dbReference>
<comment type="caution">
    <text evidence="1">The sequence shown here is derived from an EMBL/GenBank/DDBJ whole genome shotgun (WGS) entry which is preliminary data.</text>
</comment>
<reference evidence="1 2" key="1">
    <citation type="submission" date="2020-04" db="EMBL/GenBank/DDBJ databases">
        <title>Genome sequencing of Rosenbergiella species.</title>
        <authorList>
            <person name="Alvarez-Perez S."/>
            <person name="Lievens B."/>
        </authorList>
    </citation>
    <scope>NUCLEOTIDE SEQUENCE [LARGE SCALE GENOMIC DNA]</scope>
    <source>
        <strain evidence="1 2">CdVSA20.1</strain>
    </source>
</reference>
<evidence type="ECO:0000313" key="2">
    <source>
        <dbReference type="Proteomes" id="UP000786875"/>
    </source>
</evidence>
<sequence>MWRPLSSFERFTQQGNTTLLCVLMVMTLASSLLRLKSSSIHYGTQQVNDEKKYLTAFYQAQSALAWGGSYEWSMHLGWQCPASPSSSFSVCLWRATPTEGWLRGSSEKSEWLLWQRVIFPKTSPSRSQRHRRGWIDDCPLSVEQCLER</sequence>
<organism evidence="1 2">
    <name type="scientific">Rosenbergiella australiborealis</name>
    <dbReference type="NCBI Taxonomy" id="1544696"/>
    <lineage>
        <taxon>Bacteria</taxon>
        <taxon>Pseudomonadati</taxon>
        <taxon>Pseudomonadota</taxon>
        <taxon>Gammaproteobacteria</taxon>
        <taxon>Enterobacterales</taxon>
        <taxon>Erwiniaceae</taxon>
        <taxon>Rosenbergiella</taxon>
    </lineage>
</organism>
<dbReference type="InterPro" id="IPR019652">
    <property type="entry name" value="DUF2509"/>
</dbReference>
<keyword evidence="2" id="KW-1185">Reference proteome</keyword>
<proteinExistence type="predicted"/>
<dbReference type="Proteomes" id="UP000786875">
    <property type="component" value="Unassembled WGS sequence"/>
</dbReference>
<dbReference type="RefSeq" id="WP_214215774.1">
    <property type="nucleotide sequence ID" value="NZ_JABBFO010000016.1"/>
</dbReference>
<protein>
    <submittedName>
        <fullName evidence="1">YgdB family protein</fullName>
    </submittedName>
</protein>